<comment type="similarity">
    <text evidence="1">Belongs to the ATP-dependent AMP-binding enzyme family.</text>
</comment>
<dbReference type="InterPro" id="IPR032387">
    <property type="entry name" value="ACAS_N"/>
</dbReference>
<dbReference type="EC" id="6.2.1.16" evidence="8"/>
<dbReference type="InterPro" id="IPR025110">
    <property type="entry name" value="AMP-bd_C"/>
</dbReference>
<dbReference type="PANTHER" id="PTHR42921:SF1">
    <property type="entry name" value="ACETOACETYL-COA SYNTHETASE"/>
    <property type="match status" value="1"/>
</dbReference>
<dbReference type="Gene3D" id="3.40.50.12780">
    <property type="entry name" value="N-terminal domain of ligase-like"/>
    <property type="match status" value="1"/>
</dbReference>
<dbReference type="Pfam" id="PF13193">
    <property type="entry name" value="AMP-binding_C"/>
    <property type="match status" value="1"/>
</dbReference>
<dbReference type="SUPFAM" id="SSF56801">
    <property type="entry name" value="Acetyl-CoA synthetase-like"/>
    <property type="match status" value="1"/>
</dbReference>
<evidence type="ECO:0000259" key="6">
    <source>
        <dbReference type="Pfam" id="PF13193"/>
    </source>
</evidence>
<evidence type="ECO:0000313" key="9">
    <source>
        <dbReference type="Proteomes" id="UP000515663"/>
    </source>
</evidence>
<dbReference type="InterPro" id="IPR000873">
    <property type="entry name" value="AMP-dep_synth/lig_dom"/>
</dbReference>
<evidence type="ECO:0000259" key="7">
    <source>
        <dbReference type="Pfam" id="PF16177"/>
    </source>
</evidence>
<reference evidence="9" key="1">
    <citation type="submission" date="2020-07" db="EMBL/GenBank/DDBJ databases">
        <title>novel species isolated from the respiratory tract of Marmot.</title>
        <authorList>
            <person name="Zhang G."/>
        </authorList>
    </citation>
    <scope>NUCLEOTIDE SEQUENCE [LARGE SCALE GENOMIC DNA]</scope>
    <source>
        <strain evidence="9">686</strain>
    </source>
</reference>
<accession>A0A7D7LYH2</accession>
<name>A0A7D7LYH2_9ACTN</name>
<dbReference type="PANTHER" id="PTHR42921">
    <property type="entry name" value="ACETOACETYL-COA SYNTHETASE"/>
    <property type="match status" value="1"/>
</dbReference>
<evidence type="ECO:0000256" key="2">
    <source>
        <dbReference type="ARBA" id="ARBA00022598"/>
    </source>
</evidence>
<dbReference type="GO" id="GO:0005524">
    <property type="term" value="F:ATP binding"/>
    <property type="evidence" value="ECO:0007669"/>
    <property type="project" value="UniProtKB-KW"/>
</dbReference>
<dbReference type="NCBIfam" id="TIGR01217">
    <property type="entry name" value="ac_ac_CoA_syn"/>
    <property type="match status" value="1"/>
</dbReference>
<dbReference type="RefSeq" id="WP_219851038.1">
    <property type="nucleotide sequence ID" value="NZ_CP059491.1"/>
</dbReference>
<gene>
    <name evidence="8" type="ORF">H1R19_06725</name>
</gene>
<sequence length="676" mass="72199">MTHGDTASRTDGDTASRKNDVQLDGFRRLVERRFGVPATDYDQLWSWSVQQPAQFWRGVWEFFDLDSLAAEPLGDGDDAVLADARMPGAHWFPEVRLNYVEAVLRHASLPGAAIVGIDEAGGRTEISWAELPALVAGLASTLRAQGISPGDVVAAYLPDIPEAVVAFLATASLGAIWSGCGQDYAPEGAAGRLAQLSPKVLFTADGYRYNGKFIDKRADSAELAGLLPDLVAHITVGAVGDAGGVGAADDGASTIAYDDAVRAAADGSRPVPVPFDHPLWVLFSSGTTGRPKGIVHGHGGVLVEHLKAAALHGDLSSKDVFFWQTALSWMMWNYQVAGLLCGARIICYSGSPLYPDADRLWQIVDDEKVTYFGTSPGQLQASRKAGLEPGRDHDLGSLRVVGSTGSSLAADLFTWVDEHVKAGVPISSISGGTDIVSAFAGGSTGVPMVPGELSVRYLGVALESWAPDGTPQVGEVGELVVTAPMPSMPVHFWNDADGARYRAAYFAHEWQGENTARANPVWRHGDWVTVTDRGSLVIHGRSDATLNRSGIRMGSADIYEIVEALEEIAEAFVLGVDGPDGAYWMPLFVTLVPGAVLDDALVGRIGAAVRDRLSKRHVPDEVIEAPGIPHTRTGKKLEVPVTAILAGRTEVNIDPRSVDDYSLIDWYAEQGRAHRW</sequence>
<dbReference type="Pfam" id="PF00501">
    <property type="entry name" value="AMP-binding"/>
    <property type="match status" value="1"/>
</dbReference>
<dbReference type="Pfam" id="PF16177">
    <property type="entry name" value="ACAS_N"/>
    <property type="match status" value="1"/>
</dbReference>
<feature type="domain" description="Acetyl-coenzyme A synthetase N-terminal" evidence="7">
    <location>
        <begin position="41"/>
        <end position="101"/>
    </location>
</feature>
<organism evidence="8 9">
    <name type="scientific">Gordonia jinghuaiqii</name>
    <dbReference type="NCBI Taxonomy" id="2758710"/>
    <lineage>
        <taxon>Bacteria</taxon>
        <taxon>Bacillati</taxon>
        <taxon>Actinomycetota</taxon>
        <taxon>Actinomycetes</taxon>
        <taxon>Mycobacteriales</taxon>
        <taxon>Gordoniaceae</taxon>
        <taxon>Gordonia</taxon>
    </lineage>
</organism>
<keyword evidence="3" id="KW-0547">Nucleotide-binding</keyword>
<dbReference type="InterPro" id="IPR042099">
    <property type="entry name" value="ANL_N_sf"/>
</dbReference>
<dbReference type="Proteomes" id="UP000515663">
    <property type="component" value="Chromosome"/>
</dbReference>
<evidence type="ECO:0000256" key="1">
    <source>
        <dbReference type="ARBA" id="ARBA00006432"/>
    </source>
</evidence>
<evidence type="ECO:0000256" key="3">
    <source>
        <dbReference type="ARBA" id="ARBA00022741"/>
    </source>
</evidence>
<evidence type="ECO:0000313" key="8">
    <source>
        <dbReference type="EMBL" id="QMT02818.1"/>
    </source>
</evidence>
<dbReference type="GO" id="GO:0006629">
    <property type="term" value="P:lipid metabolic process"/>
    <property type="evidence" value="ECO:0007669"/>
    <property type="project" value="InterPro"/>
</dbReference>
<dbReference type="PROSITE" id="PS00455">
    <property type="entry name" value="AMP_BINDING"/>
    <property type="match status" value="1"/>
</dbReference>
<dbReference type="KEGG" id="gji:H1R19_06725"/>
<keyword evidence="9" id="KW-1185">Reference proteome</keyword>
<evidence type="ECO:0000259" key="5">
    <source>
        <dbReference type="Pfam" id="PF00501"/>
    </source>
</evidence>
<keyword evidence="2 8" id="KW-0436">Ligase</keyword>
<dbReference type="InterPro" id="IPR005914">
    <property type="entry name" value="Acac_CoA_synth"/>
</dbReference>
<evidence type="ECO:0000256" key="4">
    <source>
        <dbReference type="ARBA" id="ARBA00022840"/>
    </source>
</evidence>
<dbReference type="GO" id="GO:0030729">
    <property type="term" value="F:acetoacetate-CoA ligase activity"/>
    <property type="evidence" value="ECO:0007669"/>
    <property type="project" value="UniProtKB-EC"/>
</dbReference>
<dbReference type="NCBIfam" id="NF002937">
    <property type="entry name" value="PRK03584.1"/>
    <property type="match status" value="1"/>
</dbReference>
<dbReference type="InterPro" id="IPR045851">
    <property type="entry name" value="AMP-bd_C_sf"/>
</dbReference>
<keyword evidence="4" id="KW-0067">ATP-binding</keyword>
<feature type="domain" description="AMP-binding enzyme C-terminal" evidence="6">
    <location>
        <begin position="561"/>
        <end position="635"/>
    </location>
</feature>
<dbReference type="EMBL" id="CP059491">
    <property type="protein sequence ID" value="QMT02818.1"/>
    <property type="molecule type" value="Genomic_DNA"/>
</dbReference>
<dbReference type="AlphaFoldDB" id="A0A7D7LYH2"/>
<dbReference type="Gene3D" id="3.30.300.30">
    <property type="match status" value="1"/>
</dbReference>
<feature type="domain" description="AMP-dependent synthetase/ligase" evidence="5">
    <location>
        <begin position="116"/>
        <end position="484"/>
    </location>
</feature>
<proteinExistence type="inferred from homology"/>
<protein>
    <submittedName>
        <fullName evidence="8">Acetoacetate--CoA ligase</fullName>
        <ecNumber evidence="8">6.2.1.16</ecNumber>
    </submittedName>
</protein>
<dbReference type="InterPro" id="IPR020845">
    <property type="entry name" value="AMP-binding_CS"/>
</dbReference>